<accession>A0A6C0AN79</accession>
<dbReference type="Pfam" id="PF20043">
    <property type="entry name" value="DUF6445"/>
    <property type="match status" value="1"/>
</dbReference>
<protein>
    <recommendedName>
        <fullName evidence="2">Prolyl 4-hydroxylase alpha subunit Fe(2+) 2OG dioxygenase domain-containing protein</fullName>
    </recommendedName>
</protein>
<sequence length="279" mass="32725">MHETIHKNIKGYMDNNNKGWCFHTTEFVRPLRFKSNDVIKEINIEERLDVVKCYNNLELTMCGWSHNERNGELQMNINDEWITIFLIEEPIALINTNLPTFIVVDNFYTEPDKIRDFALKQGFYPDLKRHKGKRSSVFRFDGLKERFEALIGRKISTWDKYGTNGCFQYCIAEDLAVYHKDSQQYAGVLFLTPDAPIQSGTQFFRSRHTKKMKVSTEDHSIVFQNGFYDSTQFESVDTVGNVYNRLVLFDAQLIHAAPVYFGNTKENGRLFQLFFFDLE</sequence>
<evidence type="ECO:0000313" key="1">
    <source>
        <dbReference type="EMBL" id="QHS81212.1"/>
    </source>
</evidence>
<name>A0A6C0AN79_9ZZZZ</name>
<dbReference type="EMBL" id="MN740731">
    <property type="protein sequence ID" value="QHS81212.1"/>
    <property type="molecule type" value="Genomic_DNA"/>
</dbReference>
<proteinExistence type="predicted"/>
<dbReference type="InterPro" id="IPR045617">
    <property type="entry name" value="DUF6445"/>
</dbReference>
<organism evidence="1">
    <name type="scientific">viral metagenome</name>
    <dbReference type="NCBI Taxonomy" id="1070528"/>
    <lineage>
        <taxon>unclassified sequences</taxon>
        <taxon>metagenomes</taxon>
        <taxon>organismal metagenomes</taxon>
    </lineage>
</organism>
<dbReference type="AlphaFoldDB" id="A0A6C0AN79"/>
<evidence type="ECO:0008006" key="2">
    <source>
        <dbReference type="Google" id="ProtNLM"/>
    </source>
</evidence>
<reference evidence="1" key="1">
    <citation type="journal article" date="2020" name="Nature">
        <title>Giant virus diversity and host interactions through global metagenomics.</title>
        <authorList>
            <person name="Schulz F."/>
            <person name="Roux S."/>
            <person name="Paez-Espino D."/>
            <person name="Jungbluth S."/>
            <person name="Walsh D.A."/>
            <person name="Denef V.J."/>
            <person name="McMahon K.D."/>
            <person name="Konstantinidis K.T."/>
            <person name="Eloe-Fadrosh E.A."/>
            <person name="Kyrpides N.C."/>
            <person name="Woyke T."/>
        </authorList>
    </citation>
    <scope>NUCLEOTIDE SEQUENCE</scope>
    <source>
        <strain evidence="1">GVMAG-S-1101161-73</strain>
    </source>
</reference>